<keyword evidence="6 11" id="KW-0798">TonB box</keyword>
<gene>
    <name evidence="15" type="ORF">QRD43_04090</name>
</gene>
<evidence type="ECO:0000256" key="1">
    <source>
        <dbReference type="ARBA" id="ARBA00004571"/>
    </source>
</evidence>
<evidence type="ECO:0000256" key="2">
    <source>
        <dbReference type="ARBA" id="ARBA00009810"/>
    </source>
</evidence>
<dbReference type="Proteomes" id="UP001238603">
    <property type="component" value="Unassembled WGS sequence"/>
</dbReference>
<evidence type="ECO:0000256" key="5">
    <source>
        <dbReference type="ARBA" id="ARBA00022692"/>
    </source>
</evidence>
<dbReference type="Pfam" id="PF07715">
    <property type="entry name" value="Plug"/>
    <property type="match status" value="1"/>
</dbReference>
<dbReference type="InterPro" id="IPR039426">
    <property type="entry name" value="TonB-dep_rcpt-like"/>
</dbReference>
<dbReference type="EMBL" id="JASVDS010000001">
    <property type="protein sequence ID" value="MDL5031079.1"/>
    <property type="molecule type" value="Genomic_DNA"/>
</dbReference>
<feature type="signal peptide" evidence="12">
    <location>
        <begin position="1"/>
        <end position="23"/>
    </location>
</feature>
<dbReference type="PROSITE" id="PS52016">
    <property type="entry name" value="TONB_DEPENDENT_REC_3"/>
    <property type="match status" value="1"/>
</dbReference>
<feature type="domain" description="TonB-dependent receptor-like beta-barrel" evidence="13">
    <location>
        <begin position="386"/>
        <end position="918"/>
    </location>
</feature>
<protein>
    <submittedName>
        <fullName evidence="15">TonB-dependent receptor</fullName>
    </submittedName>
</protein>
<evidence type="ECO:0000259" key="13">
    <source>
        <dbReference type="Pfam" id="PF00593"/>
    </source>
</evidence>
<evidence type="ECO:0000259" key="14">
    <source>
        <dbReference type="Pfam" id="PF07715"/>
    </source>
</evidence>
<keyword evidence="4 10" id="KW-1134">Transmembrane beta strand</keyword>
<reference evidence="15 16" key="1">
    <citation type="submission" date="2023-06" db="EMBL/GenBank/DDBJ databases">
        <title>Pelomonas sp. APW6 16S ribosomal RNA gene genome sequencing and assembly.</title>
        <authorList>
            <person name="Woo H."/>
        </authorList>
    </citation>
    <scope>NUCLEOTIDE SEQUENCE [LARGE SCALE GENOMIC DNA]</scope>
    <source>
        <strain evidence="15 16">APW6</strain>
    </source>
</reference>
<comment type="similarity">
    <text evidence="2 10 11">Belongs to the TonB-dependent receptor family.</text>
</comment>
<dbReference type="PANTHER" id="PTHR47234">
    <property type="match status" value="1"/>
</dbReference>
<evidence type="ECO:0000256" key="6">
    <source>
        <dbReference type="ARBA" id="ARBA00023077"/>
    </source>
</evidence>
<keyword evidence="3 10" id="KW-0813">Transport</keyword>
<comment type="caution">
    <text evidence="15">The sequence shown here is derived from an EMBL/GenBank/DDBJ whole genome shotgun (WGS) entry which is preliminary data.</text>
</comment>
<name>A0ABT7LDY3_9BURK</name>
<organism evidence="15 16">
    <name type="scientific">Roseateles subflavus</name>
    <dbReference type="NCBI Taxonomy" id="3053353"/>
    <lineage>
        <taxon>Bacteria</taxon>
        <taxon>Pseudomonadati</taxon>
        <taxon>Pseudomonadota</taxon>
        <taxon>Betaproteobacteria</taxon>
        <taxon>Burkholderiales</taxon>
        <taxon>Sphaerotilaceae</taxon>
        <taxon>Roseateles</taxon>
    </lineage>
</organism>
<evidence type="ECO:0000256" key="9">
    <source>
        <dbReference type="ARBA" id="ARBA00023237"/>
    </source>
</evidence>
<dbReference type="PANTHER" id="PTHR47234:SF2">
    <property type="entry name" value="TONB-DEPENDENT RECEPTOR"/>
    <property type="match status" value="1"/>
</dbReference>
<evidence type="ECO:0000256" key="4">
    <source>
        <dbReference type="ARBA" id="ARBA00022452"/>
    </source>
</evidence>
<keyword evidence="16" id="KW-1185">Reference proteome</keyword>
<dbReference type="SUPFAM" id="SSF56935">
    <property type="entry name" value="Porins"/>
    <property type="match status" value="1"/>
</dbReference>
<evidence type="ECO:0000256" key="10">
    <source>
        <dbReference type="PROSITE-ProRule" id="PRU01360"/>
    </source>
</evidence>
<sequence>MKLTQISFAVAATIAAIALPASAQQQLERVEVTGSRILSPNAESPAPIQVMTAKDIAASGVANIQDLLTKNPAIGTPSLSRTNSNFLTSGGGVATIDLRNLGSNRTLVLVNGRRYVSGVPGDTAVDLNTIPTDFIERVELLTGGASSTYGSDAVAGVVNIILKRNFNGLTLDAQAGQSSKSDDKKKKFSATWGTSTDKDSLMAHIGFTRQGEVRSASRDGSGVDNNSLVAGGRSNKAEDLYRTYLGFSGYAPAGHFFAGDEDFTYDANGKQIAWSQNGPNGDGVGATGFNRSAFRRIAVPVDRLLLASKGEHQIADGHTAFFEATYASTKSSTNIEPFPLDTSNIYPDSGGEVPVSFNVNGKMVRNPLVPANVTSDTYFFTKRMSDFGPRHQDVERDTMRVLGGVKGDLTKVWSYEAYAGYGFTKEAQTGSGQVNVLNFRNALEVIPDGKGGAMCLDANARAQGCVPANVWGIGTMSDAAIKYIQAPQSLTTKVTQKMAGASVSGEPFDLPAGPVGVAAGAEWREEGSSTQYDALTQAGLNGGNQLPNTSGNYNVKEGFIETRLPLLKNLAMVKSLDATVAYRVGDYSTVGNTRSWNAGLDWAANSTVRVRFTQALSTRAPNINELYQGRSQTFPSVSDPCQGVKLTDTGVLADRCKAAPGVIDNMKANGGVFTLTQPDQQGVSGFDSGNSALDAERGKSTTLGLVITPKNIPLLKNFSFTADYFDIKIEKAINNPGRDYALDQCYNGGDTAFCKFITRRAVATSGGSAGALTFIDQVPVNSGGQQIRGLDLTSSYSEKVGPGRVNARLSWTHLLEAWTKATDTSTEDSSLGEVGNPKNKWTLGLGYDLGNWNVSTTTTYIGESYLDDQFSKKYLTDTTGKYTGFTKDTFKIGSKVYIDLQASYKMGKAQFYFGIDNVADTKAPPIVSGLPGNTTGTQTNASVYDPIGRRYYVGVRYSM</sequence>
<evidence type="ECO:0000313" key="16">
    <source>
        <dbReference type="Proteomes" id="UP001238603"/>
    </source>
</evidence>
<dbReference type="InterPro" id="IPR037066">
    <property type="entry name" value="Plug_dom_sf"/>
</dbReference>
<evidence type="ECO:0000256" key="3">
    <source>
        <dbReference type="ARBA" id="ARBA00022448"/>
    </source>
</evidence>
<evidence type="ECO:0000256" key="11">
    <source>
        <dbReference type="RuleBase" id="RU003357"/>
    </source>
</evidence>
<evidence type="ECO:0000256" key="12">
    <source>
        <dbReference type="SAM" id="SignalP"/>
    </source>
</evidence>
<proteinExistence type="inferred from homology"/>
<feature type="domain" description="TonB-dependent receptor plug" evidence="14">
    <location>
        <begin position="42"/>
        <end position="157"/>
    </location>
</feature>
<dbReference type="Pfam" id="PF00593">
    <property type="entry name" value="TonB_dep_Rec_b-barrel"/>
    <property type="match status" value="1"/>
</dbReference>
<feature type="chain" id="PRO_5045094098" evidence="12">
    <location>
        <begin position="24"/>
        <end position="959"/>
    </location>
</feature>
<accession>A0ABT7LDY3</accession>
<evidence type="ECO:0000256" key="7">
    <source>
        <dbReference type="ARBA" id="ARBA00023136"/>
    </source>
</evidence>
<comment type="subcellular location">
    <subcellularLocation>
        <location evidence="1 10">Cell outer membrane</location>
        <topology evidence="1 10">Multi-pass membrane protein</topology>
    </subcellularLocation>
</comment>
<keyword evidence="9 10" id="KW-0998">Cell outer membrane</keyword>
<keyword evidence="8 15" id="KW-0675">Receptor</keyword>
<dbReference type="RefSeq" id="WP_285981199.1">
    <property type="nucleotide sequence ID" value="NZ_JASVDS010000001.1"/>
</dbReference>
<dbReference type="InterPro" id="IPR036942">
    <property type="entry name" value="Beta-barrel_TonB_sf"/>
</dbReference>
<dbReference type="InterPro" id="IPR000531">
    <property type="entry name" value="Beta-barrel_TonB"/>
</dbReference>
<evidence type="ECO:0000256" key="8">
    <source>
        <dbReference type="ARBA" id="ARBA00023170"/>
    </source>
</evidence>
<evidence type="ECO:0000313" key="15">
    <source>
        <dbReference type="EMBL" id="MDL5031079.1"/>
    </source>
</evidence>
<dbReference type="InterPro" id="IPR012910">
    <property type="entry name" value="Plug_dom"/>
</dbReference>
<dbReference type="Gene3D" id="2.170.130.10">
    <property type="entry name" value="TonB-dependent receptor, plug domain"/>
    <property type="match status" value="1"/>
</dbReference>
<dbReference type="Gene3D" id="2.40.170.20">
    <property type="entry name" value="TonB-dependent receptor, beta-barrel domain"/>
    <property type="match status" value="1"/>
</dbReference>
<keyword evidence="5 10" id="KW-0812">Transmembrane</keyword>
<keyword evidence="12" id="KW-0732">Signal</keyword>
<keyword evidence="7 10" id="KW-0472">Membrane</keyword>